<comment type="caution">
    <text evidence="2">The sequence shown here is derived from an EMBL/GenBank/DDBJ whole genome shotgun (WGS) entry which is preliminary data.</text>
</comment>
<proteinExistence type="predicted"/>
<keyword evidence="1" id="KW-0812">Transmembrane</keyword>
<protein>
    <submittedName>
        <fullName evidence="2">Uncharacterized protein</fullName>
    </submittedName>
</protein>
<feature type="transmembrane region" description="Helical" evidence="1">
    <location>
        <begin position="20"/>
        <end position="47"/>
    </location>
</feature>
<keyword evidence="1" id="KW-0472">Membrane</keyword>
<evidence type="ECO:0000313" key="3">
    <source>
        <dbReference type="Proteomes" id="UP001241072"/>
    </source>
</evidence>
<dbReference type="Proteomes" id="UP001241072">
    <property type="component" value="Unassembled WGS sequence"/>
</dbReference>
<organism evidence="2 3">
    <name type="scientific">Antiquaquibacter soli</name>
    <dbReference type="NCBI Taxonomy" id="3064523"/>
    <lineage>
        <taxon>Bacteria</taxon>
        <taxon>Bacillati</taxon>
        <taxon>Actinomycetota</taxon>
        <taxon>Actinomycetes</taxon>
        <taxon>Micrococcales</taxon>
        <taxon>Microbacteriaceae</taxon>
        <taxon>Antiquaquibacter</taxon>
    </lineage>
</organism>
<keyword evidence="3" id="KW-1185">Reference proteome</keyword>
<sequence length="255" mass="28778">MRELNDASSRLPVAWPATIALFLLGLITMPWGLIVWGLAVPVCWWLFLWDKARRSAVVFYDVNDQAASWYDALVTTATDLRASQRLWRLSESGQVQTAYQHKINAGASHIVTRQDLTVQLGGPRWLVTNVAIPALELKSLGIYFLPDRILVRDGKKFSDVSYQYLSAHFNTTRFIESGPVPSDAQQVDRTWRYVNAKGGPDKRFKDNRVIPVMLYGETQLRSSTGLRWDIQASSVQRLHAFTDAILAGKALDRSV</sequence>
<name>A0ABT9BQC2_9MICO</name>
<reference evidence="2 3" key="1">
    <citation type="submission" date="2023-07" db="EMBL/GenBank/DDBJ databases">
        <title>Protaetiibacter sp. nov WY-16 isolated from soil.</title>
        <authorList>
            <person name="Liu B."/>
            <person name="Wan Y."/>
        </authorList>
    </citation>
    <scope>NUCLEOTIDE SEQUENCE [LARGE SCALE GENOMIC DNA]</scope>
    <source>
        <strain evidence="2 3">WY-16</strain>
    </source>
</reference>
<keyword evidence="1" id="KW-1133">Transmembrane helix</keyword>
<accession>A0ABT9BQC2</accession>
<evidence type="ECO:0000256" key="1">
    <source>
        <dbReference type="SAM" id="Phobius"/>
    </source>
</evidence>
<gene>
    <name evidence="2" type="ORF">Q5716_12950</name>
</gene>
<dbReference type="RefSeq" id="WP_305003570.1">
    <property type="nucleotide sequence ID" value="NZ_JAUQUB010000003.1"/>
</dbReference>
<dbReference type="EMBL" id="JAUQUB010000003">
    <property type="protein sequence ID" value="MDO7883139.1"/>
    <property type="molecule type" value="Genomic_DNA"/>
</dbReference>
<evidence type="ECO:0000313" key="2">
    <source>
        <dbReference type="EMBL" id="MDO7883139.1"/>
    </source>
</evidence>